<evidence type="ECO:0000313" key="2">
    <source>
        <dbReference type="Proteomes" id="UP000499080"/>
    </source>
</evidence>
<dbReference type="Proteomes" id="UP000499080">
    <property type="component" value="Unassembled WGS sequence"/>
</dbReference>
<gene>
    <name evidence="1" type="ORF">AVEN_80186_1</name>
</gene>
<dbReference type="EMBL" id="BGPR01000921">
    <property type="protein sequence ID" value="GBM40185.1"/>
    <property type="molecule type" value="Genomic_DNA"/>
</dbReference>
<organism evidence="1 2">
    <name type="scientific">Araneus ventricosus</name>
    <name type="common">Orbweaver spider</name>
    <name type="synonym">Epeira ventricosa</name>
    <dbReference type="NCBI Taxonomy" id="182803"/>
    <lineage>
        <taxon>Eukaryota</taxon>
        <taxon>Metazoa</taxon>
        <taxon>Ecdysozoa</taxon>
        <taxon>Arthropoda</taxon>
        <taxon>Chelicerata</taxon>
        <taxon>Arachnida</taxon>
        <taxon>Araneae</taxon>
        <taxon>Araneomorphae</taxon>
        <taxon>Entelegynae</taxon>
        <taxon>Araneoidea</taxon>
        <taxon>Araneidae</taxon>
        <taxon>Araneus</taxon>
    </lineage>
</organism>
<sequence>MNRIAKSQPVSNMVSTCQGRALKGAPTRINPLPPPYLFSKTSVHLPFITCCVKYAALHPTVEDLPVYLCLKTTLCSSRRRFCIFDKARKRLMSPLKYYREFSFPSAIDLVLKAS</sequence>
<comment type="caution">
    <text evidence="1">The sequence shown here is derived from an EMBL/GenBank/DDBJ whole genome shotgun (WGS) entry which is preliminary data.</text>
</comment>
<evidence type="ECO:0000313" key="1">
    <source>
        <dbReference type="EMBL" id="GBM40185.1"/>
    </source>
</evidence>
<accession>A0A4Y2FIC4</accession>
<dbReference type="AlphaFoldDB" id="A0A4Y2FIC4"/>
<protein>
    <submittedName>
        <fullName evidence="1">Uncharacterized protein</fullName>
    </submittedName>
</protein>
<keyword evidence="2" id="KW-1185">Reference proteome</keyword>
<reference evidence="1 2" key="1">
    <citation type="journal article" date="2019" name="Sci. Rep.">
        <title>Orb-weaving spider Araneus ventricosus genome elucidates the spidroin gene catalogue.</title>
        <authorList>
            <person name="Kono N."/>
            <person name="Nakamura H."/>
            <person name="Ohtoshi R."/>
            <person name="Moran D.A.P."/>
            <person name="Shinohara A."/>
            <person name="Yoshida Y."/>
            <person name="Fujiwara M."/>
            <person name="Mori M."/>
            <person name="Tomita M."/>
            <person name="Arakawa K."/>
        </authorList>
    </citation>
    <scope>NUCLEOTIDE SEQUENCE [LARGE SCALE GENOMIC DNA]</scope>
</reference>
<proteinExistence type="predicted"/>
<name>A0A4Y2FIC4_ARAVE</name>